<accession>A0ABM6YTF0</accession>
<feature type="transmembrane region" description="Helical" evidence="1">
    <location>
        <begin position="26"/>
        <end position="45"/>
    </location>
</feature>
<evidence type="ECO:0000313" key="2">
    <source>
        <dbReference type="EMBL" id="AXY00933.1"/>
    </source>
</evidence>
<sequence>MRELAHRDEYKNLVQGAYLLCKMDIIWKYFQAFALNWAFITIVFLKFRDRFNDIVICQFLPRTR</sequence>
<protein>
    <submittedName>
        <fullName evidence="2">Uncharacterized protein</fullName>
    </submittedName>
</protein>
<keyword evidence="1" id="KW-1133">Transmembrane helix</keyword>
<keyword evidence="1" id="KW-0472">Membrane</keyword>
<keyword evidence="3" id="KW-1185">Reference proteome</keyword>
<organism evidence="2 3">
    <name type="scientific">Vibrio alfacsensis</name>
    <dbReference type="NCBI Taxonomy" id="1074311"/>
    <lineage>
        <taxon>Bacteria</taxon>
        <taxon>Pseudomonadati</taxon>
        <taxon>Pseudomonadota</taxon>
        <taxon>Gammaproteobacteria</taxon>
        <taxon>Vibrionales</taxon>
        <taxon>Vibrionaceae</taxon>
        <taxon>Vibrio</taxon>
    </lineage>
</organism>
<proteinExistence type="predicted"/>
<reference evidence="2 3" key="1">
    <citation type="submission" date="2018-08" db="EMBL/GenBank/DDBJ databases">
        <title>Genomic taxonomy of the Vibrionaceae family.</title>
        <authorList>
            <person name="Gomez-Gil B."/>
            <person name="Tanaka M."/>
            <person name="Sawabe T."/>
            <person name="Enciso-Ibarra K."/>
        </authorList>
    </citation>
    <scope>NUCLEOTIDE SEQUENCE [LARGE SCALE GENOMIC DNA]</scope>
    <source>
        <strain evidence="2 3">CAIM 1831</strain>
    </source>
</reference>
<dbReference type="Proteomes" id="UP000262832">
    <property type="component" value="Chromosome I"/>
</dbReference>
<name>A0ABM6YTF0_9VIBR</name>
<dbReference type="EMBL" id="CP032093">
    <property type="protein sequence ID" value="AXY00933.1"/>
    <property type="molecule type" value="Genomic_DNA"/>
</dbReference>
<evidence type="ECO:0000313" key="3">
    <source>
        <dbReference type="Proteomes" id="UP000262832"/>
    </source>
</evidence>
<gene>
    <name evidence="2" type="ORF">D1115_06520</name>
</gene>
<evidence type="ECO:0000256" key="1">
    <source>
        <dbReference type="SAM" id="Phobius"/>
    </source>
</evidence>
<keyword evidence="1" id="KW-0812">Transmembrane</keyword>